<organism evidence="1 2">
    <name type="scientific">Corynebacterium gallinarum</name>
    <dbReference type="NCBI Taxonomy" id="2762214"/>
    <lineage>
        <taxon>Bacteria</taxon>
        <taxon>Bacillati</taxon>
        <taxon>Actinomycetota</taxon>
        <taxon>Actinomycetes</taxon>
        <taxon>Mycobacteriales</taxon>
        <taxon>Corynebacteriaceae</taxon>
        <taxon>Corynebacterium</taxon>
    </lineage>
</organism>
<dbReference type="RefSeq" id="WP_191733289.1">
    <property type="nucleotide sequence ID" value="NZ_JACSPR010000004.1"/>
</dbReference>
<dbReference type="EMBL" id="JACSPR010000004">
    <property type="protein sequence ID" value="MBD8030061.1"/>
    <property type="molecule type" value="Genomic_DNA"/>
</dbReference>
<protein>
    <recommendedName>
        <fullName evidence="3">Lipoprotein LpqE</fullName>
    </recommendedName>
</protein>
<dbReference type="PROSITE" id="PS51257">
    <property type="entry name" value="PROKAR_LIPOPROTEIN"/>
    <property type="match status" value="1"/>
</dbReference>
<dbReference type="AlphaFoldDB" id="A0A8I0LC68"/>
<accession>A0A8I0LC68</accession>
<comment type="caution">
    <text evidence="1">The sequence shown here is derived from an EMBL/GenBank/DDBJ whole genome shotgun (WGS) entry which is preliminary data.</text>
</comment>
<name>A0A8I0LC68_9CORY</name>
<proteinExistence type="predicted"/>
<reference evidence="1 2" key="1">
    <citation type="submission" date="2020-08" db="EMBL/GenBank/DDBJ databases">
        <title>A Genomic Blueprint of the Chicken Gut Microbiome.</title>
        <authorList>
            <person name="Gilroy R."/>
            <person name="Ravi A."/>
            <person name="Getino M."/>
            <person name="Pursley I."/>
            <person name="Horton D.L."/>
            <person name="Alikhan N.-F."/>
            <person name="Baker D."/>
            <person name="Gharbi K."/>
            <person name="Hall N."/>
            <person name="Watson M."/>
            <person name="Adriaenssens E.M."/>
            <person name="Foster-Nyarko E."/>
            <person name="Jarju S."/>
            <person name="Secka A."/>
            <person name="Antonio M."/>
            <person name="Oren A."/>
            <person name="Chaudhuri R."/>
            <person name="La Ragione R.M."/>
            <person name="Hildebrand F."/>
            <person name="Pallen M.J."/>
        </authorList>
    </citation>
    <scope>NUCLEOTIDE SEQUENCE [LARGE SCALE GENOMIC DNA]</scope>
    <source>
        <strain evidence="1 2">Sa1YVA5</strain>
    </source>
</reference>
<keyword evidence="2" id="KW-1185">Reference proteome</keyword>
<evidence type="ECO:0000313" key="2">
    <source>
        <dbReference type="Proteomes" id="UP000650224"/>
    </source>
</evidence>
<gene>
    <name evidence="1" type="ORF">H9627_06970</name>
</gene>
<sequence>MEDESVKSLNSAARRGAIMTVAALSALALASCSAGQVTQTSTQEAAVDGANADSENGEVAVRDVTIHVTEEGEAGLKFTAINQDTSHTTHTLESVSIDGTEVEMDDPSPLERDCVLVADLQEELDKLVEPEAGCTEHVATSVENPGFAYGGNLPVEFVFDTGTITVDATISAPLLESGTFNREQGEGGAHESSH</sequence>
<dbReference type="Proteomes" id="UP000650224">
    <property type="component" value="Unassembled WGS sequence"/>
</dbReference>
<evidence type="ECO:0008006" key="3">
    <source>
        <dbReference type="Google" id="ProtNLM"/>
    </source>
</evidence>
<evidence type="ECO:0000313" key="1">
    <source>
        <dbReference type="EMBL" id="MBD8030061.1"/>
    </source>
</evidence>